<dbReference type="GeneID" id="71760880"/>
<evidence type="ECO:0000313" key="5">
    <source>
        <dbReference type="Proteomes" id="UP001500962"/>
    </source>
</evidence>
<evidence type="ECO:0000313" key="2">
    <source>
        <dbReference type="EMBL" id="GAA0459501.1"/>
    </source>
</evidence>
<organism evidence="2 5">
    <name type="scientific">Halococcus dombrowskii</name>
    <dbReference type="NCBI Taxonomy" id="179637"/>
    <lineage>
        <taxon>Archaea</taxon>
        <taxon>Methanobacteriati</taxon>
        <taxon>Methanobacteriota</taxon>
        <taxon>Stenosarchaea group</taxon>
        <taxon>Halobacteria</taxon>
        <taxon>Halobacteriales</taxon>
        <taxon>Halococcaceae</taxon>
        <taxon>Halococcus</taxon>
    </lineage>
</organism>
<dbReference type="EMBL" id="BAAADN010000022">
    <property type="protein sequence ID" value="GAA0459501.1"/>
    <property type="molecule type" value="Genomic_DNA"/>
</dbReference>
<evidence type="ECO:0000313" key="3">
    <source>
        <dbReference type="EMBL" id="UOO95779.1"/>
    </source>
</evidence>
<sequence length="203" mass="22265">MALYPTEQWLAAYKDRLDDSEALDEAGAGWGVDFDGDIYFVITDVPVAETTLGDLPDEAMAGLPDRLRDQLADIPLDAANELIDEEVRAELPEKSRDLLRQLDEYIVDGTVYAFIGLKDGGCEEVAVVEDPTERDVGFRLRGTHETWSALVDGDREPIPAAMSGDLEVEGDMGTILQYSDATALLGEIAAEVETTHLFERADQ</sequence>
<dbReference type="SUPFAM" id="SSF55718">
    <property type="entry name" value="SCP-like"/>
    <property type="match status" value="1"/>
</dbReference>
<dbReference type="EMBL" id="CP095005">
    <property type="protein sequence ID" value="UOO95779.1"/>
    <property type="molecule type" value="Genomic_DNA"/>
</dbReference>
<dbReference type="RefSeq" id="WP_244703993.1">
    <property type="nucleotide sequence ID" value="NZ_BAAADN010000022.1"/>
</dbReference>
<reference evidence="3" key="2">
    <citation type="submission" date="2022-04" db="EMBL/GenBank/DDBJ databases">
        <title>Sequencing and genomic assembly of Halococcus dombrowskii.</title>
        <authorList>
            <person name="Lim S.W."/>
            <person name="MacLea K.S."/>
        </authorList>
    </citation>
    <scope>NUCLEOTIDE SEQUENCE</scope>
    <source>
        <strain evidence="3">H4</strain>
    </source>
</reference>
<keyword evidence="4" id="KW-1185">Reference proteome</keyword>
<accession>A0AAV3SF15</accession>
<dbReference type="KEGG" id="hdo:MUK72_03490"/>
<dbReference type="Proteomes" id="UP000830542">
    <property type="component" value="Chromosome"/>
</dbReference>
<protein>
    <submittedName>
        <fullName evidence="3">SCP2 sterol-binding domain-containing protein</fullName>
    </submittedName>
</protein>
<proteinExistence type="predicted"/>
<evidence type="ECO:0000313" key="4">
    <source>
        <dbReference type="Proteomes" id="UP000830542"/>
    </source>
</evidence>
<reference evidence="2" key="1">
    <citation type="journal article" date="2014" name="Int. J. Syst. Evol. Microbiol.">
        <title>Complete genome sequence of Corynebacterium casei LMG S-19264T (=DSM 44701T), isolated from a smear-ripened cheese.</title>
        <authorList>
            <consortium name="US DOE Joint Genome Institute (JGI-PGF)"/>
            <person name="Walter F."/>
            <person name="Albersmeier A."/>
            <person name="Kalinowski J."/>
            <person name="Ruckert C."/>
        </authorList>
    </citation>
    <scope>NUCLEOTIDE SEQUENCE</scope>
    <source>
        <strain evidence="2">JCM 12289</strain>
    </source>
</reference>
<gene>
    <name evidence="2" type="ORF">GCM10008985_14840</name>
    <name evidence="3" type="ORF">MUK72_03490</name>
</gene>
<dbReference type="Proteomes" id="UP001500962">
    <property type="component" value="Unassembled WGS sequence"/>
</dbReference>
<reference evidence="2" key="3">
    <citation type="submission" date="2023-12" db="EMBL/GenBank/DDBJ databases">
        <authorList>
            <person name="Sun Q."/>
            <person name="Inoue M."/>
        </authorList>
    </citation>
    <scope>NUCLEOTIDE SEQUENCE</scope>
    <source>
        <strain evidence="2">JCM 12289</strain>
    </source>
</reference>
<name>A0AAV3SF15_HALDO</name>
<dbReference type="AlphaFoldDB" id="A0AAV3SF15"/>
<evidence type="ECO:0000259" key="1">
    <source>
        <dbReference type="Pfam" id="PF02036"/>
    </source>
</evidence>
<dbReference type="InterPro" id="IPR036527">
    <property type="entry name" value="SCP2_sterol-bd_dom_sf"/>
</dbReference>
<dbReference type="Pfam" id="PF02036">
    <property type="entry name" value="SCP2"/>
    <property type="match status" value="1"/>
</dbReference>
<feature type="domain" description="SCP2" evidence="1">
    <location>
        <begin position="111"/>
        <end position="179"/>
    </location>
</feature>
<dbReference type="InterPro" id="IPR003033">
    <property type="entry name" value="SCP2_sterol-bd_dom"/>
</dbReference>
<dbReference type="Gene3D" id="3.30.1050.10">
    <property type="entry name" value="SCP2 sterol-binding domain"/>
    <property type="match status" value="1"/>
</dbReference>